<dbReference type="EMBL" id="JABCRE010000002">
    <property type="protein sequence ID" value="NMW30612.1"/>
    <property type="molecule type" value="Genomic_DNA"/>
</dbReference>
<keyword evidence="2" id="KW-0479">Metal-binding</keyword>
<dbReference type="InterPro" id="IPR046799">
    <property type="entry name" value="ROXA-like_wH"/>
</dbReference>
<dbReference type="InterPro" id="IPR003347">
    <property type="entry name" value="JmjC_dom"/>
</dbReference>
<dbReference type="GO" id="GO:0016706">
    <property type="term" value="F:2-oxoglutarate-dependent dioxygenase activity"/>
    <property type="evidence" value="ECO:0007669"/>
    <property type="project" value="TreeGrafter"/>
</dbReference>
<keyword evidence="5" id="KW-0408">Iron</keyword>
<comment type="caution">
    <text evidence="7">The sequence shown here is derived from an EMBL/GenBank/DDBJ whole genome shotgun (WGS) entry which is preliminary data.</text>
</comment>
<dbReference type="Gene3D" id="2.60.120.650">
    <property type="entry name" value="Cupin"/>
    <property type="match status" value="1"/>
</dbReference>
<organism evidence="7 8">
    <name type="scientific">Pontixanthobacter rizhaonensis</name>
    <dbReference type="NCBI Taxonomy" id="2730337"/>
    <lineage>
        <taxon>Bacteria</taxon>
        <taxon>Pseudomonadati</taxon>
        <taxon>Pseudomonadota</taxon>
        <taxon>Alphaproteobacteria</taxon>
        <taxon>Sphingomonadales</taxon>
        <taxon>Erythrobacteraceae</taxon>
        <taxon>Pontixanthobacter</taxon>
    </lineage>
</organism>
<evidence type="ECO:0000256" key="5">
    <source>
        <dbReference type="ARBA" id="ARBA00023004"/>
    </source>
</evidence>
<evidence type="ECO:0000313" key="7">
    <source>
        <dbReference type="EMBL" id="NMW30612.1"/>
    </source>
</evidence>
<evidence type="ECO:0000313" key="8">
    <source>
        <dbReference type="Proteomes" id="UP000561181"/>
    </source>
</evidence>
<dbReference type="GO" id="GO:0046872">
    <property type="term" value="F:metal ion binding"/>
    <property type="evidence" value="ECO:0007669"/>
    <property type="project" value="UniProtKB-KW"/>
</dbReference>
<keyword evidence="8" id="KW-1185">Reference proteome</keyword>
<feature type="domain" description="JmjC" evidence="6">
    <location>
        <begin position="93"/>
        <end position="222"/>
    </location>
</feature>
<dbReference type="Pfam" id="PF08007">
    <property type="entry name" value="JmjC_2"/>
    <property type="match status" value="1"/>
</dbReference>
<name>A0A848QDW7_9SPHN</name>
<gene>
    <name evidence="7" type="ORF">HKD42_00885</name>
</gene>
<proteinExistence type="predicted"/>
<dbReference type="InterPro" id="IPR039994">
    <property type="entry name" value="NO66-like"/>
</dbReference>
<dbReference type="Proteomes" id="UP000561181">
    <property type="component" value="Unassembled WGS sequence"/>
</dbReference>
<evidence type="ECO:0000256" key="2">
    <source>
        <dbReference type="ARBA" id="ARBA00022723"/>
    </source>
</evidence>
<evidence type="ECO:0000259" key="6">
    <source>
        <dbReference type="PROSITE" id="PS51184"/>
    </source>
</evidence>
<keyword evidence="4" id="KW-0560">Oxidoreductase</keyword>
<evidence type="ECO:0000256" key="4">
    <source>
        <dbReference type="ARBA" id="ARBA00023002"/>
    </source>
</evidence>
<dbReference type="RefSeq" id="WP_170009431.1">
    <property type="nucleotide sequence ID" value="NZ_JABCRE010000002.1"/>
</dbReference>
<keyword evidence="3" id="KW-0223">Dioxygenase</keyword>
<dbReference type="Gene3D" id="3.40.366.30">
    <property type="entry name" value="50S ribosomal protein L16 arginine hydroxylase, Chain A, Domain 2"/>
    <property type="match status" value="1"/>
</dbReference>
<sequence>MQLVNFDSADFLAKYWQKKPRLIRNAWDGWVNPVDENDVAGLACEEEVESRLIEHCDDGLTLTHGPMMADRLQTLGPAAWTLLVQAVDQFIPEVADLIEPFRFVPDWRIDDVMVSLANDGGGVGPHFDQYDVFLIQGAGKRRWQTGQVCDASSPLLPHDDLRLLADFEVQDDWVLEPGDMLYVPPGIAHNGVAVGDGCMTYSIGFRAPATSELLAHYADHVLLSMTEDPRYGDPDLVAQKHPGAIAPAVLQKMQRMMLDSVSDPDQFARWAGEYATASKYPDIDWQPDEPFTRSMMESELALGQAVRRNPAKRFAFTEISAAAVVLFVDGESYECDAEMAHMAQRLCRERITELSAGEIASESAMELVVLLYNKGALELVEAD</sequence>
<evidence type="ECO:0000256" key="1">
    <source>
        <dbReference type="ARBA" id="ARBA00001954"/>
    </source>
</evidence>
<dbReference type="Pfam" id="PF20514">
    <property type="entry name" value="WHD_ROXA"/>
    <property type="match status" value="1"/>
</dbReference>
<evidence type="ECO:0000256" key="3">
    <source>
        <dbReference type="ARBA" id="ARBA00022964"/>
    </source>
</evidence>
<reference evidence="7 8" key="1">
    <citation type="submission" date="2020-04" db="EMBL/GenBank/DDBJ databases">
        <authorList>
            <person name="Liu A."/>
        </authorList>
    </citation>
    <scope>NUCLEOTIDE SEQUENCE [LARGE SCALE GENOMIC DNA]</scope>
    <source>
        <strain evidence="7 8">RZ02</strain>
    </source>
</reference>
<dbReference type="PANTHER" id="PTHR13096:SF8">
    <property type="entry name" value="RIBOSOMAL OXYGENASE 1"/>
    <property type="match status" value="1"/>
</dbReference>
<accession>A0A848QDW7</accession>
<dbReference type="SUPFAM" id="SSF51197">
    <property type="entry name" value="Clavaminate synthase-like"/>
    <property type="match status" value="1"/>
</dbReference>
<dbReference type="AlphaFoldDB" id="A0A848QDW7"/>
<dbReference type="PROSITE" id="PS51184">
    <property type="entry name" value="JMJC"/>
    <property type="match status" value="1"/>
</dbReference>
<protein>
    <submittedName>
        <fullName evidence="7">Cupin domain-containing protein</fullName>
    </submittedName>
</protein>
<comment type="cofactor">
    <cofactor evidence="1">
        <name>Fe(2+)</name>
        <dbReference type="ChEBI" id="CHEBI:29033"/>
    </cofactor>
</comment>
<dbReference type="PANTHER" id="PTHR13096">
    <property type="entry name" value="MINA53 MYC INDUCED NUCLEAR ANTIGEN"/>
    <property type="match status" value="1"/>
</dbReference>